<gene>
    <name evidence="2" type="ORF">D0868_01842</name>
</gene>
<name>A0A3M6ZEY7_HORWE</name>
<dbReference type="EMBL" id="QWIK01000087">
    <property type="protein sequence ID" value="RMY13747.1"/>
    <property type="molecule type" value="Genomic_DNA"/>
</dbReference>
<comment type="caution">
    <text evidence="2">The sequence shown here is derived from an EMBL/GenBank/DDBJ whole genome shotgun (WGS) entry which is preliminary data.</text>
</comment>
<feature type="region of interest" description="Disordered" evidence="1">
    <location>
        <begin position="157"/>
        <end position="176"/>
    </location>
</feature>
<protein>
    <submittedName>
        <fullName evidence="2">Uncharacterized protein</fullName>
    </submittedName>
</protein>
<dbReference type="AlphaFoldDB" id="A0A3M6ZEY7"/>
<evidence type="ECO:0000313" key="3">
    <source>
        <dbReference type="Proteomes" id="UP000282582"/>
    </source>
</evidence>
<dbReference type="Proteomes" id="UP000282582">
    <property type="component" value="Unassembled WGS sequence"/>
</dbReference>
<reference evidence="2 3" key="1">
    <citation type="journal article" date="2018" name="BMC Genomics">
        <title>Genomic evidence for intraspecific hybridization in a clonal and extremely halotolerant yeast.</title>
        <authorList>
            <person name="Gostincar C."/>
            <person name="Stajich J.E."/>
            <person name="Zupancic J."/>
            <person name="Zalar P."/>
            <person name="Gunde-Cimerman N."/>
        </authorList>
    </citation>
    <scope>NUCLEOTIDE SEQUENCE [LARGE SCALE GENOMIC DNA]</scope>
    <source>
        <strain evidence="2 3">EXF-6654</strain>
    </source>
</reference>
<sequence>MGAEPPVHLLIDLLGLTARPKRSPVFIDWIRKRYNSDDLRRSAYENMIRIPNNTLELAQALELARDACTALELPQIPGTRVWTADSDFDWYCKWLQPAWKRIKIRARSRKVIMPSQHKGLSKALQTSPQDSSEDGNAAGKKREGNENEDLVLILADEESGDVNQEENRSGYSNGTEGFAPNGCVSNGNELVVSASASLSPSKPSDHAEITAHLVQDAFIGRHLPNCPFIFFTDSPIHAFQLAAKKKADGFGAMQITCIDTTSSRTLEGASVEFHSAKPIIHKYGAVMRTNHDGSAREYPDEYITIHQPVKPGPGSATVAYDRLIELGLFRLYPHLEAVNQRRRVMWYHSINDLREYGFGPDRSIKELPKEKIIVAAQLAASFTPAVGNKEFGSAPIHLIAATLALQKRDFANLASSVYFESDRSIQTTANAVQQHPERVSKPSLHWLSNAGIDPNEPLKSNKKRSATVIDLTEDEPSPPKRTKRQAIPVIDLTLEEQPDRNSSKVADARQYEDLVTALTGKQIRSQYLSARVQVNQAVLLAERSEWEVWHRQSREAYRAQKVNEGRRPRRHLVRRESRRGVEGSLDRRGSDRRRRFDDGSTRWRRWY</sequence>
<accession>A0A3M6ZEY7</accession>
<evidence type="ECO:0000313" key="2">
    <source>
        <dbReference type="EMBL" id="RMY13747.1"/>
    </source>
</evidence>
<dbReference type="VEuPathDB" id="FungiDB:BTJ68_10897"/>
<feature type="region of interest" description="Disordered" evidence="1">
    <location>
        <begin position="115"/>
        <end position="146"/>
    </location>
</feature>
<evidence type="ECO:0000256" key="1">
    <source>
        <dbReference type="SAM" id="MobiDB-lite"/>
    </source>
</evidence>
<feature type="region of interest" description="Disordered" evidence="1">
    <location>
        <begin position="560"/>
        <end position="607"/>
    </location>
</feature>
<feature type="compositionally biased region" description="Basic and acidic residues" evidence="1">
    <location>
        <begin position="574"/>
        <end position="601"/>
    </location>
</feature>
<feature type="region of interest" description="Disordered" evidence="1">
    <location>
        <begin position="433"/>
        <end position="485"/>
    </location>
</feature>
<proteinExistence type="predicted"/>
<organism evidence="2 3">
    <name type="scientific">Hortaea werneckii</name>
    <name type="common">Black yeast</name>
    <name type="synonym">Cladosporium werneckii</name>
    <dbReference type="NCBI Taxonomy" id="91943"/>
    <lineage>
        <taxon>Eukaryota</taxon>
        <taxon>Fungi</taxon>
        <taxon>Dikarya</taxon>
        <taxon>Ascomycota</taxon>
        <taxon>Pezizomycotina</taxon>
        <taxon>Dothideomycetes</taxon>
        <taxon>Dothideomycetidae</taxon>
        <taxon>Mycosphaerellales</taxon>
        <taxon>Teratosphaeriaceae</taxon>
        <taxon>Hortaea</taxon>
    </lineage>
</organism>